<dbReference type="PhylomeDB" id="A0A0G4I2Y9"/>
<feature type="transmembrane region" description="Helical" evidence="2">
    <location>
        <begin position="87"/>
        <end position="106"/>
    </location>
</feature>
<dbReference type="VEuPathDB" id="CryptoDB:Cvel_10500"/>
<keyword evidence="2" id="KW-0812">Transmembrane</keyword>
<evidence type="ECO:0000256" key="2">
    <source>
        <dbReference type="SAM" id="Phobius"/>
    </source>
</evidence>
<gene>
    <name evidence="3" type="ORF">Cvel_10500</name>
</gene>
<feature type="transmembrane region" description="Helical" evidence="2">
    <location>
        <begin position="227"/>
        <end position="248"/>
    </location>
</feature>
<feature type="region of interest" description="Disordered" evidence="1">
    <location>
        <begin position="357"/>
        <end position="510"/>
    </location>
</feature>
<feature type="transmembrane region" description="Helical" evidence="2">
    <location>
        <begin position="61"/>
        <end position="81"/>
    </location>
</feature>
<keyword evidence="2" id="KW-0472">Membrane</keyword>
<name>A0A0G4I2Y9_9ALVE</name>
<feature type="transmembrane region" description="Helical" evidence="2">
    <location>
        <begin position="611"/>
        <end position="632"/>
    </location>
</feature>
<feature type="transmembrane region" description="Helical" evidence="2">
    <location>
        <begin position="118"/>
        <end position="138"/>
    </location>
</feature>
<sequence>MENSNEGGAVHPEGLKTDTPIGARPSAAELNLEAGGEGNLQEEEEAVQVSLFPFHKIVQHFVLPAAASSGVVSIISLAFQAFPPENLHAIVFGFVLLVGALCGFILSEATESIERNPVRVTVILSCTFAVACMLLFLAFSSTGLSISILPVIAIHHCFLPIIFAFIGSGVITGVLFSLVAPLPQTAYFHKSMRTYWNFRRFVTCIGLLSLPFIQLTVSAYVGVTADFGIQATGSGLFPTGVCFMYPFIMGLCKLPLHALCRPLGGPNGAVFDSFEALLLGFAALPFRTVKMGYKVLVYPVFYRVIILQGGKGKGKGKEKGQQSEEEENELSGGPQGDLTLLPALPCRLRQENHHADMSLRDAEEEGGPKFIPDPISLSENPDKNAGGEFASPPPSVPDEGQKQTPGRPRNQHQPLSGKGTGEEPNQVTAASGPESRPTHTSLESGTPVVSSTSAPPLLQMHTQPTHAAAPPPSKKFNQIGFDSVTAEKTHSPPRPSRPIRCTSPTSPVMSQRASPVSLIASITQELGRVKSFATSRAASFFVTGNTVKERVKHFSRKFIHHQFVDIVSSTAVVIFVIASRFSLPTSLFGRMPPEVFVLSITVGAVEPFLEVFVSLTITAANIFLIGLLAIPLPSISFLSL</sequence>
<feature type="compositionally biased region" description="Polar residues" evidence="1">
    <location>
        <begin position="438"/>
        <end position="465"/>
    </location>
</feature>
<dbReference type="AlphaFoldDB" id="A0A0G4I2Y9"/>
<evidence type="ECO:0000256" key="1">
    <source>
        <dbReference type="SAM" id="MobiDB-lite"/>
    </source>
</evidence>
<keyword evidence="2" id="KW-1133">Transmembrane helix</keyword>
<reference evidence="3" key="1">
    <citation type="submission" date="2014-11" db="EMBL/GenBank/DDBJ databases">
        <authorList>
            <person name="Otto D Thomas"/>
            <person name="Naeem Raeece"/>
        </authorList>
    </citation>
    <scope>NUCLEOTIDE SEQUENCE</scope>
</reference>
<protein>
    <submittedName>
        <fullName evidence="3">Uncharacterized protein</fullName>
    </submittedName>
</protein>
<dbReference type="EMBL" id="CDMZ01004894">
    <property type="protein sequence ID" value="CEM51259.1"/>
    <property type="molecule type" value="Genomic_DNA"/>
</dbReference>
<feature type="transmembrane region" description="Helical" evidence="2">
    <location>
        <begin position="563"/>
        <end position="583"/>
    </location>
</feature>
<feature type="transmembrane region" description="Helical" evidence="2">
    <location>
        <begin position="201"/>
        <end position="221"/>
    </location>
</feature>
<evidence type="ECO:0000313" key="3">
    <source>
        <dbReference type="EMBL" id="CEM51259.1"/>
    </source>
</evidence>
<proteinExistence type="predicted"/>
<organism evidence="3">
    <name type="scientific">Chromera velia CCMP2878</name>
    <dbReference type="NCBI Taxonomy" id="1169474"/>
    <lineage>
        <taxon>Eukaryota</taxon>
        <taxon>Sar</taxon>
        <taxon>Alveolata</taxon>
        <taxon>Colpodellida</taxon>
        <taxon>Chromeraceae</taxon>
        <taxon>Chromera</taxon>
    </lineage>
</organism>
<accession>A0A0G4I2Y9</accession>
<feature type="region of interest" description="Disordered" evidence="1">
    <location>
        <begin position="1"/>
        <end position="22"/>
    </location>
</feature>
<feature type="transmembrane region" description="Helical" evidence="2">
    <location>
        <begin position="158"/>
        <end position="180"/>
    </location>
</feature>
<feature type="region of interest" description="Disordered" evidence="1">
    <location>
        <begin position="310"/>
        <end position="340"/>
    </location>
</feature>